<keyword evidence="3" id="KW-1185">Reference proteome</keyword>
<dbReference type="GO" id="GO:0005829">
    <property type="term" value="C:cytosol"/>
    <property type="evidence" value="ECO:0007669"/>
    <property type="project" value="TreeGrafter"/>
</dbReference>
<name>A0A9W8H759_9FUNG</name>
<accession>A0A9W8H759</accession>
<dbReference type="PANTHER" id="PTHR32226:SF2">
    <property type="entry name" value="TELO2-INTERACTING PROTEIN 2"/>
    <property type="match status" value="1"/>
</dbReference>
<dbReference type="OrthoDB" id="6417021at2759"/>
<gene>
    <name evidence="2" type="ORF">GGI15_003499</name>
</gene>
<dbReference type="Gene3D" id="1.25.10.10">
    <property type="entry name" value="Leucine-rich Repeat Variant"/>
    <property type="match status" value="1"/>
</dbReference>
<evidence type="ECO:0000256" key="1">
    <source>
        <dbReference type="ARBA" id="ARBA00034736"/>
    </source>
</evidence>
<evidence type="ECO:0000313" key="3">
    <source>
        <dbReference type="Proteomes" id="UP001140172"/>
    </source>
</evidence>
<proteinExistence type="inferred from homology"/>
<comment type="caution">
    <text evidence="2">The sequence shown here is derived from an EMBL/GenBank/DDBJ whole genome shotgun (WGS) entry which is preliminary data.</text>
</comment>
<dbReference type="Pfam" id="PF10521">
    <property type="entry name" value="Tti2"/>
    <property type="match status" value="1"/>
</dbReference>
<evidence type="ECO:0008006" key="4">
    <source>
        <dbReference type="Google" id="ProtNLM"/>
    </source>
</evidence>
<reference evidence="2" key="1">
    <citation type="submission" date="2022-07" db="EMBL/GenBank/DDBJ databases">
        <title>Phylogenomic reconstructions and comparative analyses of Kickxellomycotina fungi.</title>
        <authorList>
            <person name="Reynolds N.K."/>
            <person name="Stajich J.E."/>
            <person name="Barry K."/>
            <person name="Grigoriev I.V."/>
            <person name="Crous P."/>
            <person name="Smith M.E."/>
        </authorList>
    </citation>
    <scope>NUCLEOTIDE SEQUENCE</scope>
    <source>
        <strain evidence="2">BCRC 34489</strain>
    </source>
</reference>
<dbReference type="AlphaFoldDB" id="A0A9W8H759"/>
<dbReference type="InterPro" id="IPR011989">
    <property type="entry name" value="ARM-like"/>
</dbReference>
<dbReference type="Proteomes" id="UP001140172">
    <property type="component" value="Unassembled WGS sequence"/>
</dbReference>
<dbReference type="GO" id="GO:0110078">
    <property type="term" value="C:TTT Hsp90 cochaperone complex"/>
    <property type="evidence" value="ECO:0007669"/>
    <property type="project" value="InterPro"/>
</dbReference>
<dbReference type="InterPro" id="IPR016024">
    <property type="entry name" value="ARM-type_fold"/>
</dbReference>
<sequence length="417" mass="45843">MEYESLYRSLWERLSQKGNSDSTDFAGLSNEISRTELAIDAADTISREQWTESLAVAASMAVPGFPWSTPQVVEAAERWIGTIIAHIERKKDVEQSISGDVFRTICANSVQPYFKSVSRDSTSTYVLVGSKGTKSSNFSEQKWKSNPQCIACFSWALDKLLPEDTVDAISYILPVILALLDDYDTRAKTRGVNLAIVLLGKCSDEFLRKSGIAGMIEKSIEGSLIFRSDNDGLELLGTSFRASIQLTRIQYTQKSDPRYTEHWWKLAGKIVSNSLYVSDNVAALTVLCANVSAICEALGPATARYLRPFIGLLTKGLHSPAHMNPKLCQLHQVSLEQINAIANVCPQRIHVYAAEIIAALAYSWTTAKDASSDAVGQLKVSITDLVKNLHQICPEETKLALSQLVESGTVAGWENIV</sequence>
<dbReference type="SUPFAM" id="SSF48371">
    <property type="entry name" value="ARM repeat"/>
    <property type="match status" value="1"/>
</dbReference>
<dbReference type="GO" id="GO:0005634">
    <property type="term" value="C:nucleus"/>
    <property type="evidence" value="ECO:0007669"/>
    <property type="project" value="TreeGrafter"/>
</dbReference>
<dbReference type="PANTHER" id="PTHR32226">
    <property type="entry name" value="TELO2-INTERACTING PROTEIN 2"/>
    <property type="match status" value="1"/>
</dbReference>
<protein>
    <recommendedName>
        <fullName evidence="4">ARM repeat superfamily protein</fullName>
    </recommendedName>
</protein>
<evidence type="ECO:0000313" key="2">
    <source>
        <dbReference type="EMBL" id="KAJ2780574.1"/>
    </source>
</evidence>
<dbReference type="EMBL" id="JANBUM010000244">
    <property type="protein sequence ID" value="KAJ2780574.1"/>
    <property type="molecule type" value="Genomic_DNA"/>
</dbReference>
<comment type="similarity">
    <text evidence="1">Belongs to the TTI2 family.</text>
</comment>
<organism evidence="2 3">
    <name type="scientific">Coemansia interrupta</name>
    <dbReference type="NCBI Taxonomy" id="1126814"/>
    <lineage>
        <taxon>Eukaryota</taxon>
        <taxon>Fungi</taxon>
        <taxon>Fungi incertae sedis</taxon>
        <taxon>Zoopagomycota</taxon>
        <taxon>Kickxellomycotina</taxon>
        <taxon>Kickxellomycetes</taxon>
        <taxon>Kickxellales</taxon>
        <taxon>Kickxellaceae</taxon>
        <taxon>Coemansia</taxon>
    </lineage>
</organism>
<dbReference type="InterPro" id="IPR018870">
    <property type="entry name" value="Tti2"/>
</dbReference>